<feature type="transmembrane region" description="Helical" evidence="1">
    <location>
        <begin position="88"/>
        <end position="110"/>
    </location>
</feature>
<comment type="caution">
    <text evidence="2">The sequence shown here is derived from an EMBL/GenBank/DDBJ whole genome shotgun (WGS) entry which is preliminary data.</text>
</comment>
<dbReference type="EMBL" id="JAOXHJ010000002">
    <property type="protein sequence ID" value="MCV3753972.1"/>
    <property type="molecule type" value="Genomic_DNA"/>
</dbReference>
<keyword evidence="1" id="KW-0472">Membrane</keyword>
<evidence type="ECO:0000313" key="3">
    <source>
        <dbReference type="Proteomes" id="UP001207252"/>
    </source>
</evidence>
<keyword evidence="3" id="KW-1185">Reference proteome</keyword>
<sequence>MNFWKVQKEPLNQKQTKLVVRVLGLSLLQTLVFTALLIGLVFLFQYGIFYFNLTILLITYGGIAGINLLGLFIMFLINLFTNKFQYNFAFNIFYTIFLTLGYSFLLALMIGYLNYYTFLIILALSLLIYSVMLIVGFLISRKGVLVLQWISTVAIIGGLILLAIGFLVYFLGFNQSNHRSGWKVIDLIVSIAFCIGITLSLIINISHVKITCQINPDSQHKGFMLHLSNTLYRAYIQVVFWIFVIFIKIRRFFH</sequence>
<evidence type="ECO:0000256" key="1">
    <source>
        <dbReference type="SAM" id="Phobius"/>
    </source>
</evidence>
<evidence type="ECO:0008006" key="4">
    <source>
        <dbReference type="Google" id="ProtNLM"/>
    </source>
</evidence>
<protein>
    <recommendedName>
        <fullName evidence="4">Bax inhibitor-1/YccA family protein</fullName>
    </recommendedName>
</protein>
<organism evidence="2 3">
    <name type="scientific">Ureaplasma zalophigenitalium</name>
    <dbReference type="NCBI Taxonomy" id="907723"/>
    <lineage>
        <taxon>Bacteria</taxon>
        <taxon>Bacillati</taxon>
        <taxon>Mycoplasmatota</taxon>
        <taxon>Mycoplasmoidales</taxon>
        <taxon>Mycoplasmoidaceae</taxon>
        <taxon>Ureaplasma</taxon>
    </lineage>
</organism>
<name>A0ABT3BPD3_9BACT</name>
<proteinExistence type="predicted"/>
<feature type="transmembrane region" description="Helical" evidence="1">
    <location>
        <begin position="231"/>
        <end position="249"/>
    </location>
</feature>
<feature type="transmembrane region" description="Helical" evidence="1">
    <location>
        <begin position="50"/>
        <end position="76"/>
    </location>
</feature>
<dbReference type="RefSeq" id="WP_263817776.1">
    <property type="nucleotide sequence ID" value="NZ_JAOXHJ010000002.1"/>
</dbReference>
<feature type="transmembrane region" description="Helical" evidence="1">
    <location>
        <begin position="20"/>
        <end position="44"/>
    </location>
</feature>
<reference evidence="2 3" key="1">
    <citation type="journal article" date="2020" name="Int. J. Syst. Evol. Microbiol.">
        <title>Ureaplasma miroungigenitalium sp. nov. isolated from northern elephant seals (Mirounga angustirostris) and Ureaplasma zalophigenitalium sp. nov. isolated from California sea lions (Zalophus californianus).</title>
        <authorList>
            <person name="Volokhov D.V."/>
            <person name="Gulland F.M."/>
            <person name="Gao Y."/>
            <person name="Chizhikov V.E."/>
        </authorList>
    </citation>
    <scope>NUCLEOTIDE SEQUENCE [LARGE SCALE GENOMIC DNA]</scope>
    <source>
        <strain evidence="2 3">CSL7644-GEN</strain>
    </source>
</reference>
<keyword evidence="1" id="KW-1133">Transmembrane helix</keyword>
<feature type="transmembrane region" description="Helical" evidence="1">
    <location>
        <begin position="184"/>
        <end position="210"/>
    </location>
</feature>
<evidence type="ECO:0000313" key="2">
    <source>
        <dbReference type="EMBL" id="MCV3753972.1"/>
    </source>
</evidence>
<gene>
    <name evidence="2" type="ORF">OF365_01140</name>
</gene>
<accession>A0ABT3BPD3</accession>
<feature type="transmembrane region" description="Helical" evidence="1">
    <location>
        <begin position="146"/>
        <end position="172"/>
    </location>
</feature>
<keyword evidence="1" id="KW-0812">Transmembrane</keyword>
<feature type="transmembrane region" description="Helical" evidence="1">
    <location>
        <begin position="116"/>
        <end position="139"/>
    </location>
</feature>
<dbReference type="Proteomes" id="UP001207252">
    <property type="component" value="Unassembled WGS sequence"/>
</dbReference>